<evidence type="ECO:0000256" key="3">
    <source>
        <dbReference type="ARBA" id="ARBA00023163"/>
    </source>
</evidence>
<reference evidence="6" key="1">
    <citation type="journal article" date="2019" name="Int. J. Syst. Evol. Microbiol.">
        <title>The Global Catalogue of Microorganisms (GCM) 10K type strain sequencing project: providing services to taxonomists for standard genome sequencing and annotation.</title>
        <authorList>
            <consortium name="The Broad Institute Genomics Platform"/>
            <consortium name="The Broad Institute Genome Sequencing Center for Infectious Disease"/>
            <person name="Wu L."/>
            <person name="Ma J."/>
        </authorList>
    </citation>
    <scope>NUCLEOTIDE SEQUENCE [LARGE SCALE GENOMIC DNA]</scope>
    <source>
        <strain evidence="6">JCM 16548</strain>
    </source>
</reference>
<dbReference type="InterPro" id="IPR046335">
    <property type="entry name" value="LacI/GalR-like_sensor"/>
</dbReference>
<dbReference type="PANTHER" id="PTHR30146">
    <property type="entry name" value="LACI-RELATED TRANSCRIPTIONAL REPRESSOR"/>
    <property type="match status" value="1"/>
</dbReference>
<dbReference type="InterPro" id="IPR000843">
    <property type="entry name" value="HTH_LacI"/>
</dbReference>
<feature type="domain" description="HTH lacI-type" evidence="4">
    <location>
        <begin position="4"/>
        <end position="58"/>
    </location>
</feature>
<dbReference type="InterPro" id="IPR028082">
    <property type="entry name" value="Peripla_BP_I"/>
</dbReference>
<keyword evidence="3" id="KW-0804">Transcription</keyword>
<dbReference type="CDD" id="cd06293">
    <property type="entry name" value="PBP1_LacI-like"/>
    <property type="match status" value="1"/>
</dbReference>
<organism evidence="5 6">
    <name type="scientific">Microlunatus aurantiacus</name>
    <dbReference type="NCBI Taxonomy" id="446786"/>
    <lineage>
        <taxon>Bacteria</taxon>
        <taxon>Bacillati</taxon>
        <taxon>Actinomycetota</taxon>
        <taxon>Actinomycetes</taxon>
        <taxon>Propionibacteriales</taxon>
        <taxon>Propionibacteriaceae</taxon>
        <taxon>Microlunatus</taxon>
    </lineage>
</organism>
<dbReference type="EMBL" id="BAAAYX010000013">
    <property type="protein sequence ID" value="GAA3709934.1"/>
    <property type="molecule type" value="Genomic_DNA"/>
</dbReference>
<gene>
    <name evidence="5" type="ORF">GCM10022204_30310</name>
</gene>
<dbReference type="Proteomes" id="UP001500051">
    <property type="component" value="Unassembled WGS sequence"/>
</dbReference>
<dbReference type="CDD" id="cd01392">
    <property type="entry name" value="HTH_LacI"/>
    <property type="match status" value="1"/>
</dbReference>
<dbReference type="PANTHER" id="PTHR30146:SF109">
    <property type="entry name" value="HTH-TYPE TRANSCRIPTIONAL REGULATOR GALS"/>
    <property type="match status" value="1"/>
</dbReference>
<evidence type="ECO:0000256" key="2">
    <source>
        <dbReference type="ARBA" id="ARBA00023125"/>
    </source>
</evidence>
<dbReference type="Pfam" id="PF13377">
    <property type="entry name" value="Peripla_BP_3"/>
    <property type="match status" value="1"/>
</dbReference>
<proteinExistence type="predicted"/>
<dbReference type="SUPFAM" id="SSF47413">
    <property type="entry name" value="lambda repressor-like DNA-binding domains"/>
    <property type="match status" value="1"/>
</dbReference>
<dbReference type="Gene3D" id="1.10.260.40">
    <property type="entry name" value="lambda repressor-like DNA-binding domains"/>
    <property type="match status" value="1"/>
</dbReference>
<dbReference type="PROSITE" id="PS50932">
    <property type="entry name" value="HTH_LACI_2"/>
    <property type="match status" value="1"/>
</dbReference>
<evidence type="ECO:0000256" key="1">
    <source>
        <dbReference type="ARBA" id="ARBA00023015"/>
    </source>
</evidence>
<comment type="caution">
    <text evidence="5">The sequence shown here is derived from an EMBL/GenBank/DDBJ whole genome shotgun (WGS) entry which is preliminary data.</text>
</comment>
<keyword evidence="2 5" id="KW-0238">DNA-binding</keyword>
<dbReference type="SUPFAM" id="SSF53822">
    <property type="entry name" value="Periplasmic binding protein-like I"/>
    <property type="match status" value="1"/>
</dbReference>
<dbReference type="GO" id="GO:0003677">
    <property type="term" value="F:DNA binding"/>
    <property type="evidence" value="ECO:0007669"/>
    <property type="project" value="UniProtKB-KW"/>
</dbReference>
<dbReference type="Gene3D" id="3.40.50.2300">
    <property type="match status" value="2"/>
</dbReference>
<evidence type="ECO:0000259" key="4">
    <source>
        <dbReference type="PROSITE" id="PS50932"/>
    </source>
</evidence>
<evidence type="ECO:0000313" key="6">
    <source>
        <dbReference type="Proteomes" id="UP001500051"/>
    </source>
</evidence>
<sequence length="342" mass="36724">MPQVSIRDVAERAGVALGTVSNVLNRPEKVAPATRERVRAAIDQLGFVRNDAARQLKAGRSNSIGFILLDVRNPFFTDVARGAEQQAAQHGMSVLLANSDESPARESDYLDLFVQQRVQGVLVSPLGDIADRLERLKDRGIVTVLVDRRAEGRQFSSVSVDDVAGGFLAVSHLIEQGCTRIAFIGGHLGIQQVADRLLGANQACAAHPGVALEVLPHDGMGVHQGRKAGSTILQRSPAERPDGAFCANDLLAVGVLQSLTMLARLKVPDDLRLVGYDDIDFAAATVVPLTSIRQPSLLIGKTAVELLIEQIGPEPKEPREVVFQPELIVRESSTEPVPPDPS</sequence>
<dbReference type="SMART" id="SM00354">
    <property type="entry name" value="HTH_LACI"/>
    <property type="match status" value="1"/>
</dbReference>
<accession>A0ABP7DW72</accession>
<protein>
    <submittedName>
        <fullName evidence="5">LacI family DNA-binding transcriptional regulator</fullName>
    </submittedName>
</protein>
<dbReference type="RefSeq" id="WP_344813228.1">
    <property type="nucleotide sequence ID" value="NZ_BAAAYX010000013.1"/>
</dbReference>
<keyword evidence="6" id="KW-1185">Reference proteome</keyword>
<dbReference type="InterPro" id="IPR010982">
    <property type="entry name" value="Lambda_DNA-bd_dom_sf"/>
</dbReference>
<keyword evidence="1" id="KW-0805">Transcription regulation</keyword>
<evidence type="ECO:0000313" key="5">
    <source>
        <dbReference type="EMBL" id="GAA3709934.1"/>
    </source>
</evidence>
<name>A0ABP7DW72_9ACTN</name>
<dbReference type="Pfam" id="PF00356">
    <property type="entry name" value="LacI"/>
    <property type="match status" value="1"/>
</dbReference>